<comment type="caution">
    <text evidence="14">The sequence shown here is derived from an EMBL/GenBank/DDBJ whole genome shotgun (WGS) entry which is preliminary data.</text>
</comment>
<dbReference type="GO" id="GO:0019843">
    <property type="term" value="F:rRNA binding"/>
    <property type="evidence" value="ECO:0007669"/>
    <property type="project" value="UniProtKB-UniRule"/>
</dbReference>
<evidence type="ECO:0000256" key="2">
    <source>
        <dbReference type="ARBA" id="ARBA00009451"/>
    </source>
</evidence>
<keyword evidence="7 10" id="KW-0687">Ribonucleoprotein</keyword>
<dbReference type="InterPro" id="IPR018260">
    <property type="entry name" value="Ribosomal_uL22_CS"/>
</dbReference>
<dbReference type="FunFam" id="3.90.470.10:FF:000011">
    <property type="entry name" value="50S ribosomal protein L22"/>
    <property type="match status" value="1"/>
</dbReference>
<dbReference type="Pfam" id="PF00237">
    <property type="entry name" value="Ribosomal_L22"/>
    <property type="match status" value="1"/>
</dbReference>
<comment type="similarity">
    <text evidence="2 10 11">Belongs to the universal ribosomal protein uL22 family.</text>
</comment>
<evidence type="ECO:0000313" key="14">
    <source>
        <dbReference type="EMBL" id="RPF42772.1"/>
    </source>
</evidence>
<dbReference type="PROSITE" id="PS00464">
    <property type="entry name" value="RIBOSOMAL_L22"/>
    <property type="match status" value="1"/>
</dbReference>
<dbReference type="InterPro" id="IPR036394">
    <property type="entry name" value="Ribosomal_uL22_sf"/>
</dbReference>
<evidence type="ECO:0000256" key="3">
    <source>
        <dbReference type="ARBA" id="ARBA00011838"/>
    </source>
</evidence>
<evidence type="ECO:0000256" key="7">
    <source>
        <dbReference type="ARBA" id="ARBA00023274"/>
    </source>
</evidence>
<evidence type="ECO:0000256" key="12">
    <source>
        <dbReference type="RuleBase" id="RU004006"/>
    </source>
</evidence>
<evidence type="ECO:0000256" key="8">
    <source>
        <dbReference type="ARBA" id="ARBA00025084"/>
    </source>
</evidence>
<dbReference type="Gene3D" id="3.90.470.10">
    <property type="entry name" value="Ribosomal protein L22/L17"/>
    <property type="match status" value="1"/>
</dbReference>
<dbReference type="GO" id="GO:0003735">
    <property type="term" value="F:structural constituent of ribosome"/>
    <property type="evidence" value="ECO:0007669"/>
    <property type="project" value="InterPro"/>
</dbReference>
<keyword evidence="6 10" id="KW-0689">Ribosomal protein</keyword>
<dbReference type="Proteomes" id="UP000282654">
    <property type="component" value="Unassembled WGS sequence"/>
</dbReference>
<dbReference type="PANTHER" id="PTHR13501:SF8">
    <property type="entry name" value="LARGE RIBOSOMAL SUBUNIT PROTEIN UL22M"/>
    <property type="match status" value="1"/>
</dbReference>
<dbReference type="InterPro" id="IPR001063">
    <property type="entry name" value="Ribosomal_uL22"/>
</dbReference>
<accession>A0A3N5B1T9</accession>
<evidence type="ECO:0000256" key="6">
    <source>
        <dbReference type="ARBA" id="ARBA00022980"/>
    </source>
</evidence>
<comment type="function">
    <text evidence="8">This protein binds specifically to 23S rRNA; its binding is stimulated by other ribosomal proteins, e.g. L4, L17, and L20. It is important during the early stages of 50S assembly. It makes multiple contacts with different domains of the 23S rRNA in the assembled 50S subunit and ribosome.</text>
</comment>
<dbReference type="SUPFAM" id="SSF54843">
    <property type="entry name" value="Ribosomal protein L22"/>
    <property type="match status" value="1"/>
</dbReference>
<dbReference type="RefSeq" id="WP_123931359.1">
    <property type="nucleotide sequence ID" value="NZ_DAITJO010000142.1"/>
</dbReference>
<evidence type="ECO:0000256" key="1">
    <source>
        <dbReference type="ARBA" id="ARBA00003478"/>
    </source>
</evidence>
<comment type="function">
    <text evidence="10 13">This protein binds specifically to 23S rRNA; its binding is stimulated by other ribosomal proteins, e.g., L4, L17, and L20. It is important during the early stages of 50S assembly. It makes multiple contacts with different domains of the 23S rRNA in the assembled 50S subunit and ribosome.</text>
</comment>
<proteinExistence type="inferred from homology"/>
<name>A0A3N5B1T9_9THEO</name>
<sequence length="118" mass="13350">MAEAVKEARATAKYLRVSPRKARQVVDLIRGKRVGEALSILRFVPRKAARMVEKVVRSAVANAEHNYDLIPDELFIVRAYVDQGPSLKRVRARAYGRANIIRRRTSHVTVVVGERKEG</sequence>
<dbReference type="PANTHER" id="PTHR13501">
    <property type="entry name" value="CHLOROPLAST 50S RIBOSOMAL PROTEIN L22-RELATED"/>
    <property type="match status" value="1"/>
</dbReference>
<evidence type="ECO:0000256" key="13">
    <source>
        <dbReference type="RuleBase" id="RU004008"/>
    </source>
</evidence>
<evidence type="ECO:0000256" key="9">
    <source>
        <dbReference type="ARBA" id="ARBA00035207"/>
    </source>
</evidence>
<dbReference type="GO" id="GO:0022625">
    <property type="term" value="C:cytosolic large ribosomal subunit"/>
    <property type="evidence" value="ECO:0007669"/>
    <property type="project" value="TreeGrafter"/>
</dbReference>
<dbReference type="GO" id="GO:0006412">
    <property type="term" value="P:translation"/>
    <property type="evidence" value="ECO:0007669"/>
    <property type="project" value="UniProtKB-UniRule"/>
</dbReference>
<dbReference type="InterPro" id="IPR047867">
    <property type="entry name" value="Ribosomal_uL22_bac/org-type"/>
</dbReference>
<comment type="subunit">
    <text evidence="3 10 12">Part of the 50S ribosomal subunit.</text>
</comment>
<comment type="function">
    <text evidence="1 10">The globular domain of the protein is located near the polypeptide exit tunnel on the outside of the subunit, while an extended beta-hairpin is found that lines the wall of the exit tunnel in the center of the 70S ribosome.</text>
</comment>
<reference evidence="14 15" key="1">
    <citation type="submission" date="2018-11" db="EMBL/GenBank/DDBJ databases">
        <title>Genomic Encyclopedia of Type Strains, Phase IV (KMG-IV): sequencing the most valuable type-strain genomes for metagenomic binning, comparative biology and taxonomic classification.</title>
        <authorList>
            <person name="Goeker M."/>
        </authorList>
    </citation>
    <scope>NUCLEOTIDE SEQUENCE [LARGE SCALE GENOMIC DNA]</scope>
    <source>
        <strain evidence="14 15">DSM 102936</strain>
    </source>
</reference>
<organism evidence="14 15">
    <name type="scientific">Thermodesulfitimonas autotrophica</name>
    <dbReference type="NCBI Taxonomy" id="1894989"/>
    <lineage>
        <taxon>Bacteria</taxon>
        <taxon>Bacillati</taxon>
        <taxon>Bacillota</taxon>
        <taxon>Clostridia</taxon>
        <taxon>Thermoanaerobacterales</taxon>
        <taxon>Thermoanaerobacteraceae</taxon>
        <taxon>Thermodesulfitimonas</taxon>
    </lineage>
</organism>
<evidence type="ECO:0000256" key="11">
    <source>
        <dbReference type="RuleBase" id="RU004005"/>
    </source>
</evidence>
<keyword evidence="15" id="KW-1185">Reference proteome</keyword>
<dbReference type="CDD" id="cd00336">
    <property type="entry name" value="Ribosomal_L22"/>
    <property type="match status" value="1"/>
</dbReference>
<dbReference type="AlphaFoldDB" id="A0A3N5B1T9"/>
<evidence type="ECO:0000313" key="15">
    <source>
        <dbReference type="Proteomes" id="UP000282654"/>
    </source>
</evidence>
<protein>
    <recommendedName>
        <fullName evidence="9 10">Large ribosomal subunit protein uL22</fullName>
    </recommendedName>
</protein>
<gene>
    <name evidence="10" type="primary">rplV</name>
    <name evidence="14" type="ORF">EDD75_1882</name>
</gene>
<dbReference type="EMBL" id="RKRE01000003">
    <property type="protein sequence ID" value="RPF42772.1"/>
    <property type="molecule type" value="Genomic_DNA"/>
</dbReference>
<dbReference type="OrthoDB" id="9805969at2"/>
<dbReference type="InterPro" id="IPR005727">
    <property type="entry name" value="Ribosomal_uL22_bac/chlpt-type"/>
</dbReference>
<keyword evidence="4 10" id="KW-0699">rRNA-binding</keyword>
<evidence type="ECO:0000256" key="5">
    <source>
        <dbReference type="ARBA" id="ARBA00022884"/>
    </source>
</evidence>
<evidence type="ECO:0000256" key="10">
    <source>
        <dbReference type="HAMAP-Rule" id="MF_01331"/>
    </source>
</evidence>
<dbReference type="NCBIfam" id="TIGR01044">
    <property type="entry name" value="rplV_bact"/>
    <property type="match status" value="1"/>
</dbReference>
<keyword evidence="5 10" id="KW-0694">RNA-binding</keyword>
<dbReference type="HAMAP" id="MF_01331_B">
    <property type="entry name" value="Ribosomal_uL22_B"/>
    <property type="match status" value="1"/>
</dbReference>
<evidence type="ECO:0000256" key="4">
    <source>
        <dbReference type="ARBA" id="ARBA00022730"/>
    </source>
</evidence>